<organism evidence="2 3">
    <name type="scientific">Leuconostoc fallax</name>
    <dbReference type="NCBI Taxonomy" id="1251"/>
    <lineage>
        <taxon>Bacteria</taxon>
        <taxon>Bacillati</taxon>
        <taxon>Bacillota</taxon>
        <taxon>Bacilli</taxon>
        <taxon>Lactobacillales</taxon>
        <taxon>Lactobacillaceae</taxon>
        <taxon>Leuconostoc</taxon>
    </lineage>
</organism>
<evidence type="ECO:0000256" key="1">
    <source>
        <dbReference type="ARBA" id="ARBA00005721"/>
    </source>
</evidence>
<dbReference type="AlphaFoldDB" id="A0A4V3A2B9"/>
<dbReference type="PANTHER" id="PTHR34297:SF2">
    <property type="entry name" value="ASP23_GLS24 FAMILY ENVELOPE STRESS RESPONSE PROTEIN"/>
    <property type="match status" value="1"/>
</dbReference>
<dbReference type="PANTHER" id="PTHR34297">
    <property type="entry name" value="HYPOTHETICAL CYTOSOLIC PROTEIN-RELATED"/>
    <property type="match status" value="1"/>
</dbReference>
<dbReference type="InterPro" id="IPR005531">
    <property type="entry name" value="Asp23"/>
</dbReference>
<comment type="caution">
    <text evidence="2">The sequence shown here is derived from an EMBL/GenBank/DDBJ whole genome shotgun (WGS) entry which is preliminary data.</text>
</comment>
<evidence type="ECO:0000313" key="2">
    <source>
        <dbReference type="EMBL" id="TDG67740.1"/>
    </source>
</evidence>
<accession>A0A4V3A2B9</accession>
<dbReference type="Proteomes" id="UP000295681">
    <property type="component" value="Unassembled WGS sequence"/>
</dbReference>
<comment type="similarity">
    <text evidence="1">Belongs to the asp23 family.</text>
</comment>
<dbReference type="STRING" id="907931.GCA_000165675_00161"/>
<evidence type="ECO:0008006" key="4">
    <source>
        <dbReference type="Google" id="ProtNLM"/>
    </source>
</evidence>
<dbReference type="Pfam" id="PF03780">
    <property type="entry name" value="Asp23"/>
    <property type="match status" value="1"/>
</dbReference>
<keyword evidence="3" id="KW-1185">Reference proteome</keyword>
<dbReference type="EMBL" id="PUFI01000015">
    <property type="protein sequence ID" value="TDG67740.1"/>
    <property type="molecule type" value="Genomic_DNA"/>
</dbReference>
<gene>
    <name evidence="2" type="ORF">C5L23_001539</name>
</gene>
<dbReference type="RefSeq" id="WP_010008643.1">
    <property type="nucleotide sequence ID" value="NZ_JAGYGP010000001.1"/>
</dbReference>
<reference evidence="2 3" key="1">
    <citation type="journal article" date="2019" name="Appl. Microbiol. Biotechnol.">
        <title>Uncovering carbohydrate metabolism through a genotype-phenotype association study of 56 lactic acid bacteria genomes.</title>
        <authorList>
            <person name="Buron-Moles G."/>
            <person name="Chailyan A."/>
            <person name="Dolejs I."/>
            <person name="Forster J."/>
            <person name="Miks M.H."/>
        </authorList>
    </citation>
    <scope>NUCLEOTIDE SEQUENCE [LARGE SCALE GENOMIC DNA]</scope>
    <source>
        <strain evidence="2 3">ATCC 700006</strain>
    </source>
</reference>
<proteinExistence type="inferred from homology"/>
<protein>
    <recommendedName>
        <fullName evidence="4">Asp23/Gls24 family envelope stress response protein</fullName>
    </recommendedName>
</protein>
<sequence length="119" mass="12802">MTIKIKVKNGDIDIENDVIATIVGGAAIANPGVVGMASKATFRDGMNQILNRENYAKGVLVHQDDNGINVEVYIVVEYGTKLSEVSKSVQNKVKYNLDALLGIRATEVNVVVQGVRVSD</sequence>
<evidence type="ECO:0000313" key="3">
    <source>
        <dbReference type="Proteomes" id="UP000295681"/>
    </source>
</evidence>
<name>A0A4V3A2B9_9LACO</name>